<comment type="similarity">
    <text evidence="2 9">Belongs to the FGGY kinase family.</text>
</comment>
<evidence type="ECO:0000256" key="4">
    <source>
        <dbReference type="ARBA" id="ARBA00022490"/>
    </source>
</evidence>
<dbReference type="EC" id="2.7.1.30" evidence="3"/>
<keyword evidence="7 9" id="KW-0418">Kinase</keyword>
<dbReference type="GO" id="GO:0004370">
    <property type="term" value="F:glycerol kinase activity"/>
    <property type="evidence" value="ECO:0007669"/>
    <property type="project" value="UniProtKB-EC"/>
</dbReference>
<feature type="domain" description="Carbohydrate kinase FGGY C-terminal" evidence="12">
    <location>
        <begin position="278"/>
        <end position="421"/>
    </location>
</feature>
<keyword evidence="6" id="KW-0547">Nucleotide-binding</keyword>
<feature type="region of interest" description="Disordered" evidence="10">
    <location>
        <begin position="574"/>
        <end position="607"/>
    </location>
</feature>
<dbReference type="PROSITE" id="PS00445">
    <property type="entry name" value="FGGY_KINASES_2"/>
    <property type="match status" value="1"/>
</dbReference>
<name>A0A8S4F7S7_PLUXY</name>
<protein>
    <recommendedName>
        <fullName evidence="3">glycerol kinase</fullName>
        <ecNumber evidence="3">2.7.1.30</ecNumber>
    </recommendedName>
</protein>
<dbReference type="InterPro" id="IPR018485">
    <property type="entry name" value="FGGY_C"/>
</dbReference>
<dbReference type="InterPro" id="IPR018483">
    <property type="entry name" value="Carb_kinase_FGGY_CS"/>
</dbReference>
<dbReference type="Pfam" id="PF02782">
    <property type="entry name" value="FGGY_C"/>
    <property type="match status" value="2"/>
</dbReference>
<dbReference type="EMBL" id="CAJHNJ030000029">
    <property type="protein sequence ID" value="CAG9123583.1"/>
    <property type="molecule type" value="Genomic_DNA"/>
</dbReference>
<gene>
    <name evidence="13" type="ORF">PLXY2_LOCUS7981</name>
</gene>
<evidence type="ECO:0000256" key="8">
    <source>
        <dbReference type="ARBA" id="ARBA00022840"/>
    </source>
</evidence>
<evidence type="ECO:0000259" key="11">
    <source>
        <dbReference type="Pfam" id="PF00370"/>
    </source>
</evidence>
<dbReference type="PANTHER" id="PTHR10196">
    <property type="entry name" value="SUGAR KINASE"/>
    <property type="match status" value="1"/>
</dbReference>
<evidence type="ECO:0000256" key="9">
    <source>
        <dbReference type="RuleBase" id="RU003733"/>
    </source>
</evidence>
<keyword evidence="14" id="KW-1185">Reference proteome</keyword>
<evidence type="ECO:0000256" key="5">
    <source>
        <dbReference type="ARBA" id="ARBA00022679"/>
    </source>
</evidence>
<organism evidence="13 14">
    <name type="scientific">Plutella xylostella</name>
    <name type="common">Diamondback moth</name>
    <name type="synonym">Plutella maculipennis</name>
    <dbReference type="NCBI Taxonomy" id="51655"/>
    <lineage>
        <taxon>Eukaryota</taxon>
        <taxon>Metazoa</taxon>
        <taxon>Ecdysozoa</taxon>
        <taxon>Arthropoda</taxon>
        <taxon>Hexapoda</taxon>
        <taxon>Insecta</taxon>
        <taxon>Pterygota</taxon>
        <taxon>Neoptera</taxon>
        <taxon>Endopterygota</taxon>
        <taxon>Lepidoptera</taxon>
        <taxon>Glossata</taxon>
        <taxon>Ditrysia</taxon>
        <taxon>Yponomeutoidea</taxon>
        <taxon>Plutellidae</taxon>
        <taxon>Plutella</taxon>
    </lineage>
</organism>
<dbReference type="InterPro" id="IPR043129">
    <property type="entry name" value="ATPase_NBD"/>
</dbReference>
<feature type="compositionally biased region" description="Polar residues" evidence="10">
    <location>
        <begin position="574"/>
        <end position="594"/>
    </location>
</feature>
<dbReference type="InterPro" id="IPR018484">
    <property type="entry name" value="FGGY_N"/>
</dbReference>
<evidence type="ECO:0000256" key="7">
    <source>
        <dbReference type="ARBA" id="ARBA00022777"/>
    </source>
</evidence>
<sequence>MEEKYILSLDIGTTTIRSYIYNSRAEVVGKAVDQVKLEYPSHGFVEINPDQLWTSIVEVVKKSWQDAGLSAGQMTALGISTQRSTFITWSRSTGKPFHHFITWKDMRADKLVKQWNDSFIFKLFKAGAYTLYLLLRSKRFKAGSSLKFMNTQTTVRLSWALQNIAALKDAAHKGDAMFGTLDTWLLYKLTAGKLHVTDASSASATGFFDPFTLQWAGWCTSLFRIPVDSLPTVVDTAGDHFTHTDKSVWGHEIPIRCCMADQTASIWGSCCFNVGDVKLTMGTGTFFNINTGASPHCSVAGLYPLIGWRLGDEVQYVAEGAINDTATVIKWAQNLGLFEKPEDTAAIANSVPDSDGVCFIPAFSGLGPPYNDGTAASGFIGMKPTTTRAHLVRATLESLAFRTRQLHACAVAETNYEFHTISRWHLKKKKKVILHRHEPTTTRAHLVRATLESLAFRTRQLHACATAETHYEFHIISLDGGVSNNDFIAQLIADLTGLRAERPPHVEMSSLGCAHIVGLHLGIWKSREELKANRKLGRVFKPRPHVRKAYEATFARWEEAVTRLCGWYTDNKPQTSAVTDSSSNSVTPQNSFKLSTEIPKKPKRFSK</sequence>
<comment type="pathway">
    <text evidence="1">Polyol metabolism; glycerol degradation via glycerol kinase pathway; sn-glycerol 3-phosphate from glycerol: step 1/1.</text>
</comment>
<proteinExistence type="inferred from homology"/>
<dbReference type="SUPFAM" id="SSF53067">
    <property type="entry name" value="Actin-like ATPase domain"/>
    <property type="match status" value="3"/>
</dbReference>
<dbReference type="Gene3D" id="3.30.420.40">
    <property type="match status" value="3"/>
</dbReference>
<dbReference type="GO" id="GO:0006641">
    <property type="term" value="P:triglyceride metabolic process"/>
    <property type="evidence" value="ECO:0007669"/>
    <property type="project" value="TreeGrafter"/>
</dbReference>
<evidence type="ECO:0000313" key="13">
    <source>
        <dbReference type="EMBL" id="CAG9123583.1"/>
    </source>
</evidence>
<accession>A0A8S4F7S7</accession>
<comment type="caution">
    <text evidence="13">The sequence shown here is derived from an EMBL/GenBank/DDBJ whole genome shotgun (WGS) entry which is preliminary data.</text>
</comment>
<dbReference type="GO" id="GO:0006071">
    <property type="term" value="P:glycerol metabolic process"/>
    <property type="evidence" value="ECO:0007669"/>
    <property type="project" value="TreeGrafter"/>
</dbReference>
<keyword evidence="8" id="KW-0067">ATP-binding</keyword>
<evidence type="ECO:0000313" key="14">
    <source>
        <dbReference type="Proteomes" id="UP000653454"/>
    </source>
</evidence>
<keyword evidence="5 9" id="KW-0808">Transferase</keyword>
<dbReference type="AlphaFoldDB" id="A0A8S4F7S7"/>
<evidence type="ECO:0000256" key="2">
    <source>
        <dbReference type="ARBA" id="ARBA00009156"/>
    </source>
</evidence>
<dbReference type="CDD" id="cd07793">
    <property type="entry name" value="ASKHA_NBD_FGGY_GK5-like"/>
    <property type="match status" value="1"/>
</dbReference>
<dbReference type="InterPro" id="IPR037444">
    <property type="entry name" value="GK5"/>
</dbReference>
<feature type="domain" description="Carbohydrate kinase FGGY N-terminal" evidence="11">
    <location>
        <begin position="5"/>
        <end position="267"/>
    </location>
</feature>
<keyword evidence="4" id="KW-0963">Cytoplasm</keyword>
<dbReference type="Pfam" id="PF00370">
    <property type="entry name" value="FGGY_N"/>
    <property type="match status" value="1"/>
</dbReference>
<dbReference type="GO" id="GO:0046167">
    <property type="term" value="P:glycerol-3-phosphate biosynthetic process"/>
    <property type="evidence" value="ECO:0007669"/>
    <property type="project" value="TreeGrafter"/>
</dbReference>
<feature type="domain" description="Carbohydrate kinase FGGY C-terminal" evidence="12">
    <location>
        <begin position="437"/>
        <end position="514"/>
    </location>
</feature>
<dbReference type="FunFam" id="3.30.420.40:FF:000102">
    <property type="entry name" value="Putative glycerol kinase 5"/>
    <property type="match status" value="1"/>
</dbReference>
<evidence type="ECO:0000256" key="6">
    <source>
        <dbReference type="ARBA" id="ARBA00022741"/>
    </source>
</evidence>
<dbReference type="GO" id="GO:0005739">
    <property type="term" value="C:mitochondrion"/>
    <property type="evidence" value="ECO:0007669"/>
    <property type="project" value="TreeGrafter"/>
</dbReference>
<dbReference type="PANTHER" id="PTHR10196:SF68">
    <property type="entry name" value="GLYCEROL KINASE 5-RELATED"/>
    <property type="match status" value="1"/>
</dbReference>
<evidence type="ECO:0000256" key="3">
    <source>
        <dbReference type="ARBA" id="ARBA00012099"/>
    </source>
</evidence>
<evidence type="ECO:0000256" key="1">
    <source>
        <dbReference type="ARBA" id="ARBA00005190"/>
    </source>
</evidence>
<evidence type="ECO:0000256" key="10">
    <source>
        <dbReference type="SAM" id="MobiDB-lite"/>
    </source>
</evidence>
<dbReference type="GO" id="GO:0005524">
    <property type="term" value="F:ATP binding"/>
    <property type="evidence" value="ECO:0007669"/>
    <property type="project" value="UniProtKB-KW"/>
</dbReference>
<dbReference type="Proteomes" id="UP000653454">
    <property type="component" value="Unassembled WGS sequence"/>
</dbReference>
<reference evidence="13" key="1">
    <citation type="submission" date="2020-11" db="EMBL/GenBank/DDBJ databases">
        <authorList>
            <person name="Whiteford S."/>
        </authorList>
    </citation>
    <scope>NUCLEOTIDE SEQUENCE</scope>
</reference>
<evidence type="ECO:0000259" key="12">
    <source>
        <dbReference type="Pfam" id="PF02782"/>
    </source>
</evidence>